<evidence type="ECO:0008006" key="9">
    <source>
        <dbReference type="Google" id="ProtNLM"/>
    </source>
</evidence>
<evidence type="ECO:0000313" key="8">
    <source>
        <dbReference type="Proteomes" id="UP001327560"/>
    </source>
</evidence>
<dbReference type="GO" id="GO:0016121">
    <property type="term" value="P:carotene catabolic process"/>
    <property type="evidence" value="ECO:0007669"/>
    <property type="project" value="TreeGrafter"/>
</dbReference>
<name>A0AAQ3JW28_9LILI</name>
<sequence length="696" mass="78428">MCSSNRTRLRGASRATVMESARVPFMPNRLTPNKDQPGSSLPRMCLPKAGERGKSNPSSRRKGTPSNPRSNRNKNQIGEDELPNLEVESSDVVYGEASRKSLGYMDSLSGSTVTCSISKVPPHKTSPSNFISSISSFKPVFQGLKHLPIMKIEVIPEPIRTASLNLLDALVDSLFKFEEESLVTEGNFAPVNEIGEAVEISAIEGMIPKDFPQGIYLRAGPNHMYPHQTAAVSVFGRTAYTWVEGEGVLHATYFSKDDEDKLRVSYKNKYVESETFLLEKKRNKKVLIPTIDGEPRATLAAFVVNMMRVAKAVKDDCNTNVFEHAGKVYAISEQHLPYEINASDLETLGTWNVNGAWNRPFTTHPKKVPYTGEMVIMGVDIKKPHYVLGVISADGTKLLHKADLKFETGKLLHELGITENYNIIMDYPLMFGLNRVLSGKSFIGYEREGKSKIGVMPRFGDSESICWFTVKNHCSFHIINSFEDGDEVIVRGCRTTGSVVQGPDYKTNKKEWYRRAFLQPNEDLHNFDCEIDGVLFSRPYQWRLNMKTGAVKEGYLTGKETAMDFPVINSKFSGLKNKYAYTQVVDSTASSKLGIGKYKMFAKLHFDLQDKENEELIKVEYHELSEGEYCSGLQFVENPHGRDKDDGWLICYVHDEKLNISKVYIIEAKRFTEEPVAKIVLPQRVPYGFHGTYIYK</sequence>
<feature type="compositionally biased region" description="Polar residues" evidence="6">
    <location>
        <begin position="30"/>
        <end position="39"/>
    </location>
</feature>
<dbReference type="AlphaFoldDB" id="A0AAQ3JW28"/>
<feature type="compositionally biased region" description="Polar residues" evidence="6">
    <location>
        <begin position="64"/>
        <end position="76"/>
    </location>
</feature>
<keyword evidence="2 5" id="KW-0479">Metal-binding</keyword>
<keyword evidence="3" id="KW-0560">Oxidoreductase</keyword>
<dbReference type="GO" id="GO:0010436">
    <property type="term" value="F:carotenoid dioxygenase activity"/>
    <property type="evidence" value="ECO:0007669"/>
    <property type="project" value="TreeGrafter"/>
</dbReference>
<keyword evidence="4 5" id="KW-0408">Iron</keyword>
<dbReference type="Proteomes" id="UP001327560">
    <property type="component" value="Chromosome 2"/>
</dbReference>
<dbReference type="PANTHER" id="PTHR10543">
    <property type="entry name" value="BETA-CAROTENE DIOXYGENASE"/>
    <property type="match status" value="1"/>
</dbReference>
<dbReference type="PANTHER" id="PTHR10543:SF142">
    <property type="entry name" value="OS06G0162550 PROTEIN"/>
    <property type="match status" value="1"/>
</dbReference>
<comment type="similarity">
    <text evidence="1">Belongs to the carotenoid oxygenase family.</text>
</comment>
<evidence type="ECO:0000256" key="5">
    <source>
        <dbReference type="PIRSR" id="PIRSR604294-1"/>
    </source>
</evidence>
<evidence type="ECO:0000256" key="2">
    <source>
        <dbReference type="ARBA" id="ARBA00022723"/>
    </source>
</evidence>
<protein>
    <recommendedName>
        <fullName evidence="9">Carotenoid cleavage dioxygenase</fullName>
    </recommendedName>
</protein>
<proteinExistence type="inferred from homology"/>
<feature type="binding site" evidence="5">
    <location>
        <position position="364"/>
    </location>
    <ligand>
        <name>Fe cation</name>
        <dbReference type="ChEBI" id="CHEBI:24875"/>
        <note>catalytic</note>
    </ligand>
</feature>
<feature type="region of interest" description="Disordered" evidence="6">
    <location>
        <begin position="1"/>
        <end position="85"/>
    </location>
</feature>
<evidence type="ECO:0000256" key="3">
    <source>
        <dbReference type="ARBA" id="ARBA00022964"/>
    </source>
</evidence>
<feature type="binding site" evidence="5">
    <location>
        <position position="477"/>
    </location>
    <ligand>
        <name>Fe cation</name>
        <dbReference type="ChEBI" id="CHEBI:24875"/>
        <note>catalytic</note>
    </ligand>
</feature>
<feature type="binding site" evidence="5">
    <location>
        <position position="690"/>
    </location>
    <ligand>
        <name>Fe cation</name>
        <dbReference type="ChEBI" id="CHEBI:24875"/>
        <note>catalytic</note>
    </ligand>
</feature>
<dbReference type="Pfam" id="PF03055">
    <property type="entry name" value="RPE65"/>
    <property type="match status" value="1"/>
</dbReference>
<evidence type="ECO:0000256" key="6">
    <source>
        <dbReference type="SAM" id="MobiDB-lite"/>
    </source>
</evidence>
<gene>
    <name evidence="7" type="ORF">Cni_G05935</name>
</gene>
<evidence type="ECO:0000256" key="4">
    <source>
        <dbReference type="ARBA" id="ARBA00023004"/>
    </source>
</evidence>
<comment type="cofactor">
    <cofactor evidence="5">
        <name>Fe(2+)</name>
        <dbReference type="ChEBI" id="CHEBI:29033"/>
    </cofactor>
    <text evidence="5">Binds 1 Fe(2+) ion per subunit.</text>
</comment>
<accession>A0AAQ3JW28</accession>
<dbReference type="InterPro" id="IPR004294">
    <property type="entry name" value="Carotenoid_Oase"/>
</dbReference>
<evidence type="ECO:0000256" key="1">
    <source>
        <dbReference type="ARBA" id="ARBA00006787"/>
    </source>
</evidence>
<evidence type="ECO:0000313" key="7">
    <source>
        <dbReference type="EMBL" id="WOK97227.1"/>
    </source>
</evidence>
<organism evidence="7 8">
    <name type="scientific">Canna indica</name>
    <name type="common">Indian-shot</name>
    <dbReference type="NCBI Taxonomy" id="4628"/>
    <lineage>
        <taxon>Eukaryota</taxon>
        <taxon>Viridiplantae</taxon>
        <taxon>Streptophyta</taxon>
        <taxon>Embryophyta</taxon>
        <taxon>Tracheophyta</taxon>
        <taxon>Spermatophyta</taxon>
        <taxon>Magnoliopsida</taxon>
        <taxon>Liliopsida</taxon>
        <taxon>Zingiberales</taxon>
        <taxon>Cannaceae</taxon>
        <taxon>Canna</taxon>
    </lineage>
</organism>
<dbReference type="GO" id="GO:0046872">
    <property type="term" value="F:metal ion binding"/>
    <property type="evidence" value="ECO:0007669"/>
    <property type="project" value="UniProtKB-KW"/>
</dbReference>
<dbReference type="EMBL" id="CP136891">
    <property type="protein sequence ID" value="WOK97227.1"/>
    <property type="molecule type" value="Genomic_DNA"/>
</dbReference>
<keyword evidence="8" id="KW-1185">Reference proteome</keyword>
<feature type="binding site" evidence="5">
    <location>
        <position position="413"/>
    </location>
    <ligand>
        <name>Fe cation</name>
        <dbReference type="ChEBI" id="CHEBI:24875"/>
        <note>catalytic</note>
    </ligand>
</feature>
<dbReference type="GO" id="GO:0009570">
    <property type="term" value="C:chloroplast stroma"/>
    <property type="evidence" value="ECO:0007669"/>
    <property type="project" value="TreeGrafter"/>
</dbReference>
<reference evidence="7 8" key="1">
    <citation type="submission" date="2023-10" db="EMBL/GenBank/DDBJ databases">
        <title>Chromosome-scale genome assembly provides insights into flower coloration mechanisms of Canna indica.</title>
        <authorList>
            <person name="Li C."/>
        </authorList>
    </citation>
    <scope>NUCLEOTIDE SEQUENCE [LARGE SCALE GENOMIC DNA]</scope>
    <source>
        <tissue evidence="7">Flower</tissue>
    </source>
</reference>
<keyword evidence="3" id="KW-0223">Dioxygenase</keyword>